<dbReference type="EMBL" id="JAUIQD010000004">
    <property type="protein sequence ID" value="KAK3353524.1"/>
    <property type="molecule type" value="Genomic_DNA"/>
</dbReference>
<evidence type="ECO:0000256" key="1">
    <source>
        <dbReference type="SAM" id="MobiDB-lite"/>
    </source>
</evidence>
<gene>
    <name evidence="2" type="ORF">B0T25DRAFT_568721</name>
</gene>
<proteinExistence type="predicted"/>
<evidence type="ECO:0008006" key="4">
    <source>
        <dbReference type="Google" id="ProtNLM"/>
    </source>
</evidence>
<sequence length="209" mass="23225">MECAGKALSFWSYQMTNQILFQLQKNRDLQHQSTYLEREVENLWNQGNARIKTLAAALKDKELQEQGLARKCDDLRAALADKSNELTRSQDLYNKLKQKVLLGQSPGATPGGMRSKAAVEIDIPGPRDRFARPGVYEQQPQLPSRVLLVGDGETVPNYFPGSDHTNAQTGSASAVGWSKPMASHSCRQNRHTSNSSLSWGWSFSSDDSI</sequence>
<evidence type="ECO:0000313" key="3">
    <source>
        <dbReference type="Proteomes" id="UP001275084"/>
    </source>
</evidence>
<feature type="region of interest" description="Disordered" evidence="1">
    <location>
        <begin position="157"/>
        <end position="209"/>
    </location>
</feature>
<name>A0AAJ0HJJ0_9PEZI</name>
<dbReference type="AlphaFoldDB" id="A0AAJ0HJJ0"/>
<dbReference type="InterPro" id="IPR042448">
    <property type="entry name" value="CCNB1IP1"/>
</dbReference>
<dbReference type="GO" id="GO:0007131">
    <property type="term" value="P:reciprocal meiotic recombination"/>
    <property type="evidence" value="ECO:0007669"/>
    <property type="project" value="InterPro"/>
</dbReference>
<feature type="compositionally biased region" description="Polar residues" evidence="1">
    <location>
        <begin position="163"/>
        <end position="172"/>
    </location>
</feature>
<feature type="compositionally biased region" description="Low complexity" evidence="1">
    <location>
        <begin position="193"/>
        <end position="209"/>
    </location>
</feature>
<organism evidence="2 3">
    <name type="scientific">Lasiosphaeria hispida</name>
    <dbReference type="NCBI Taxonomy" id="260671"/>
    <lineage>
        <taxon>Eukaryota</taxon>
        <taxon>Fungi</taxon>
        <taxon>Dikarya</taxon>
        <taxon>Ascomycota</taxon>
        <taxon>Pezizomycotina</taxon>
        <taxon>Sordariomycetes</taxon>
        <taxon>Sordariomycetidae</taxon>
        <taxon>Sordariales</taxon>
        <taxon>Lasiosphaeriaceae</taxon>
        <taxon>Lasiosphaeria</taxon>
    </lineage>
</organism>
<reference evidence="2" key="2">
    <citation type="submission" date="2023-06" db="EMBL/GenBank/DDBJ databases">
        <authorList>
            <consortium name="Lawrence Berkeley National Laboratory"/>
            <person name="Haridas S."/>
            <person name="Hensen N."/>
            <person name="Bonometti L."/>
            <person name="Westerberg I."/>
            <person name="Brannstrom I.O."/>
            <person name="Guillou S."/>
            <person name="Cros-Aarteil S."/>
            <person name="Calhoun S."/>
            <person name="Kuo A."/>
            <person name="Mondo S."/>
            <person name="Pangilinan J."/>
            <person name="Riley R."/>
            <person name="Labutti K."/>
            <person name="Andreopoulos B."/>
            <person name="Lipzen A."/>
            <person name="Chen C."/>
            <person name="Yanf M."/>
            <person name="Daum C."/>
            <person name="Ng V."/>
            <person name="Clum A."/>
            <person name="Steindorff A."/>
            <person name="Ohm R."/>
            <person name="Martin F."/>
            <person name="Silar P."/>
            <person name="Natvig D."/>
            <person name="Lalanne C."/>
            <person name="Gautier V."/>
            <person name="Ament-Velasquez S.L."/>
            <person name="Kruys A."/>
            <person name="Hutchinson M.I."/>
            <person name="Powell A.J."/>
            <person name="Barry K."/>
            <person name="Miller A.N."/>
            <person name="Grigoriev I.V."/>
            <person name="Debuchy R."/>
            <person name="Gladieux P."/>
            <person name="Thoren M.H."/>
            <person name="Johannesson H."/>
        </authorList>
    </citation>
    <scope>NUCLEOTIDE SEQUENCE</scope>
    <source>
        <strain evidence="2">CBS 955.72</strain>
    </source>
</reference>
<protein>
    <recommendedName>
        <fullName evidence="4">E3 ubiquitin-protein ligase CCNB1IP1</fullName>
    </recommendedName>
</protein>
<dbReference type="PANTHER" id="PTHR14305">
    <property type="entry name" value="E3 UBIQUITIN-PROTEIN LIGASE CCNB1IP1"/>
    <property type="match status" value="1"/>
</dbReference>
<evidence type="ECO:0000313" key="2">
    <source>
        <dbReference type="EMBL" id="KAK3353524.1"/>
    </source>
</evidence>
<reference evidence="2" key="1">
    <citation type="journal article" date="2023" name="Mol. Phylogenet. Evol.">
        <title>Genome-scale phylogeny and comparative genomics of the fungal order Sordariales.</title>
        <authorList>
            <person name="Hensen N."/>
            <person name="Bonometti L."/>
            <person name="Westerberg I."/>
            <person name="Brannstrom I.O."/>
            <person name="Guillou S."/>
            <person name="Cros-Aarteil S."/>
            <person name="Calhoun S."/>
            <person name="Haridas S."/>
            <person name="Kuo A."/>
            <person name="Mondo S."/>
            <person name="Pangilinan J."/>
            <person name="Riley R."/>
            <person name="LaButti K."/>
            <person name="Andreopoulos B."/>
            <person name="Lipzen A."/>
            <person name="Chen C."/>
            <person name="Yan M."/>
            <person name="Daum C."/>
            <person name="Ng V."/>
            <person name="Clum A."/>
            <person name="Steindorff A."/>
            <person name="Ohm R.A."/>
            <person name="Martin F."/>
            <person name="Silar P."/>
            <person name="Natvig D.O."/>
            <person name="Lalanne C."/>
            <person name="Gautier V."/>
            <person name="Ament-Velasquez S.L."/>
            <person name="Kruys A."/>
            <person name="Hutchinson M.I."/>
            <person name="Powell A.J."/>
            <person name="Barry K."/>
            <person name="Miller A.N."/>
            <person name="Grigoriev I.V."/>
            <person name="Debuchy R."/>
            <person name="Gladieux P."/>
            <person name="Hiltunen Thoren M."/>
            <person name="Johannesson H."/>
        </authorList>
    </citation>
    <scope>NUCLEOTIDE SEQUENCE</scope>
    <source>
        <strain evidence="2">CBS 955.72</strain>
    </source>
</reference>
<comment type="caution">
    <text evidence="2">The sequence shown here is derived from an EMBL/GenBank/DDBJ whole genome shotgun (WGS) entry which is preliminary data.</text>
</comment>
<keyword evidence="3" id="KW-1185">Reference proteome</keyword>
<dbReference type="PANTHER" id="PTHR14305:SF0">
    <property type="entry name" value="E3 UBIQUITIN-PROTEIN LIGASE CCNB1IP1"/>
    <property type="match status" value="1"/>
</dbReference>
<dbReference type="GO" id="GO:0061630">
    <property type="term" value="F:ubiquitin protein ligase activity"/>
    <property type="evidence" value="ECO:0007669"/>
    <property type="project" value="InterPro"/>
</dbReference>
<dbReference type="GO" id="GO:0000795">
    <property type="term" value="C:synaptonemal complex"/>
    <property type="evidence" value="ECO:0007669"/>
    <property type="project" value="InterPro"/>
</dbReference>
<accession>A0AAJ0HJJ0</accession>
<dbReference type="Proteomes" id="UP001275084">
    <property type="component" value="Unassembled WGS sequence"/>
</dbReference>